<evidence type="ECO:0000313" key="1">
    <source>
        <dbReference type="EMBL" id="PAV11483.1"/>
    </source>
</evidence>
<dbReference type="EMBL" id="LMVP01000515">
    <property type="protein sequence ID" value="PAV11483.1"/>
    <property type="molecule type" value="Genomic_DNA"/>
</dbReference>
<name>A0A2A2HQI6_9EURY</name>
<accession>A0A2A2HQI6</accession>
<comment type="caution">
    <text evidence="1">The sequence shown here is derived from an EMBL/GenBank/DDBJ whole genome shotgun (WGS) entry which is preliminary data.</text>
</comment>
<sequence length="114" mass="13218">MFMSNGDSYTVKDALDYLSKIEINNLHMTYHFNIRADERKSDIYPDANGVVNIILNDTPCGILKQSEEKFKLIYNLNDDDDFVVIISIKNSDPVRINLISCFPDEAKKRRREDV</sequence>
<organism evidence="1 2">
    <name type="scientific">Methanosarcina spelaei</name>
    <dbReference type="NCBI Taxonomy" id="1036679"/>
    <lineage>
        <taxon>Archaea</taxon>
        <taxon>Methanobacteriati</taxon>
        <taxon>Methanobacteriota</taxon>
        <taxon>Stenosarchaea group</taxon>
        <taxon>Methanomicrobia</taxon>
        <taxon>Methanosarcinales</taxon>
        <taxon>Methanosarcinaceae</taxon>
        <taxon>Methanosarcina</taxon>
    </lineage>
</organism>
<evidence type="ECO:0000313" key="2">
    <source>
        <dbReference type="Proteomes" id="UP000218164"/>
    </source>
</evidence>
<proteinExistence type="predicted"/>
<reference evidence="1 2" key="1">
    <citation type="journal article" date="2017" name="BMC Genomics">
        <title>Genomic analysis of methanogenic archaea reveals a shift towards energy conservation.</title>
        <authorList>
            <person name="Gilmore S.P."/>
            <person name="Henske J.K."/>
            <person name="Sexton J.A."/>
            <person name="Solomon K.V."/>
            <person name="Seppala S."/>
            <person name="Yoo J.I."/>
            <person name="Huyett L.M."/>
            <person name="Pressman A."/>
            <person name="Cogan J.Z."/>
            <person name="Kivenson V."/>
            <person name="Peng X."/>
            <person name="Tan Y."/>
            <person name="Valentine D.L."/>
            <person name="O'Malley M.A."/>
        </authorList>
    </citation>
    <scope>NUCLEOTIDE SEQUENCE [LARGE SCALE GENOMIC DNA]</scope>
    <source>
        <strain evidence="1 2">MC-15</strain>
    </source>
</reference>
<protein>
    <submittedName>
        <fullName evidence="1">Uncharacterized protein</fullName>
    </submittedName>
</protein>
<dbReference type="AlphaFoldDB" id="A0A2A2HQI6"/>
<keyword evidence="2" id="KW-1185">Reference proteome</keyword>
<dbReference type="Proteomes" id="UP000218164">
    <property type="component" value="Unassembled WGS sequence"/>
</dbReference>
<gene>
    <name evidence="1" type="ORF">ASJ81_10165</name>
</gene>